<dbReference type="SUPFAM" id="SSF52922">
    <property type="entry name" value="TK C-terminal domain-like"/>
    <property type="match status" value="1"/>
</dbReference>
<feature type="domain" description="Transketolase C-terminal" evidence="5">
    <location>
        <begin position="472"/>
        <end position="530"/>
    </location>
</feature>
<evidence type="ECO:0000256" key="2">
    <source>
        <dbReference type="ARBA" id="ARBA00023052"/>
    </source>
</evidence>
<dbReference type="Proteomes" id="UP000434580">
    <property type="component" value="Unassembled WGS sequence"/>
</dbReference>
<dbReference type="InterPro" id="IPR033248">
    <property type="entry name" value="Transketolase_C"/>
</dbReference>
<evidence type="ECO:0000313" key="7">
    <source>
        <dbReference type="Proteomes" id="UP000434580"/>
    </source>
</evidence>
<gene>
    <name evidence="6" type="primary">korA_2</name>
    <name evidence="6" type="ORF">DPBNPPHM_02520</name>
</gene>
<dbReference type="Gene3D" id="3.40.50.970">
    <property type="match status" value="1"/>
</dbReference>
<dbReference type="AlphaFoldDB" id="A0A5S9QPJ3"/>
<dbReference type="InterPro" id="IPR050722">
    <property type="entry name" value="Pyruvate:ferred/Flavod_OxRd"/>
</dbReference>
<dbReference type="EC" id="1.2.7.3" evidence="6"/>
<proteinExistence type="predicted"/>
<dbReference type="Gene3D" id="3.40.50.920">
    <property type="match status" value="1"/>
</dbReference>
<dbReference type="NCBIfam" id="TIGR03710">
    <property type="entry name" value="OAFO_sf"/>
    <property type="match status" value="1"/>
</dbReference>
<dbReference type="Pfam" id="PF01558">
    <property type="entry name" value="POR"/>
    <property type="match status" value="1"/>
</dbReference>
<dbReference type="SUPFAM" id="SSF52518">
    <property type="entry name" value="Thiamin diphosphate-binding fold (THDP-binding)"/>
    <property type="match status" value="1"/>
</dbReference>
<dbReference type="Pfam" id="PF01855">
    <property type="entry name" value="POR_N"/>
    <property type="match status" value="1"/>
</dbReference>
<dbReference type="InterPro" id="IPR002880">
    <property type="entry name" value="Pyrv_Fd/Flavodoxin_OxRdtase_N"/>
</dbReference>
<dbReference type="PANTHER" id="PTHR32154:SF20">
    <property type="entry name" value="2-OXOGLUTARATE OXIDOREDUCTASE SUBUNIT KORA"/>
    <property type="match status" value="1"/>
</dbReference>
<name>A0A5S9QPJ3_9GAMM</name>
<evidence type="ECO:0000256" key="1">
    <source>
        <dbReference type="ARBA" id="ARBA00023002"/>
    </source>
</evidence>
<organism evidence="6 7">
    <name type="scientific">BD1-7 clade bacterium</name>
    <dbReference type="NCBI Taxonomy" id="2029982"/>
    <lineage>
        <taxon>Bacteria</taxon>
        <taxon>Pseudomonadati</taxon>
        <taxon>Pseudomonadota</taxon>
        <taxon>Gammaproteobacteria</taxon>
        <taxon>Cellvibrionales</taxon>
        <taxon>Spongiibacteraceae</taxon>
        <taxon>BD1-7 clade</taxon>
    </lineage>
</organism>
<keyword evidence="1 6" id="KW-0560">Oxidoreductase</keyword>
<dbReference type="GO" id="GO:0047553">
    <property type="term" value="F:2-oxoglutarate synthase activity"/>
    <property type="evidence" value="ECO:0007669"/>
    <property type="project" value="UniProtKB-EC"/>
</dbReference>
<keyword evidence="2" id="KW-0786">Thiamine pyrophosphate</keyword>
<evidence type="ECO:0000259" key="5">
    <source>
        <dbReference type="Pfam" id="PF02780"/>
    </source>
</evidence>
<feature type="domain" description="Pyruvate/ketoisovalerate oxidoreductase catalytic" evidence="3">
    <location>
        <begin position="14"/>
        <end position="171"/>
    </location>
</feature>
<evidence type="ECO:0000259" key="4">
    <source>
        <dbReference type="Pfam" id="PF01855"/>
    </source>
</evidence>
<dbReference type="PANTHER" id="PTHR32154">
    <property type="entry name" value="PYRUVATE-FLAVODOXIN OXIDOREDUCTASE-RELATED"/>
    <property type="match status" value="1"/>
</dbReference>
<dbReference type="EMBL" id="CACSII010000020">
    <property type="protein sequence ID" value="CAA0119878.1"/>
    <property type="molecule type" value="Genomic_DNA"/>
</dbReference>
<dbReference type="OrthoDB" id="9794954at2"/>
<dbReference type="CDD" id="cd07034">
    <property type="entry name" value="TPP_PYR_PFOR_IOR-alpha_like"/>
    <property type="match status" value="1"/>
</dbReference>
<dbReference type="SUPFAM" id="SSF53323">
    <property type="entry name" value="Pyruvate-ferredoxin oxidoreductase, PFOR, domain III"/>
    <property type="match status" value="1"/>
</dbReference>
<dbReference type="GO" id="GO:0006979">
    <property type="term" value="P:response to oxidative stress"/>
    <property type="evidence" value="ECO:0007669"/>
    <property type="project" value="TreeGrafter"/>
</dbReference>
<dbReference type="InterPro" id="IPR019752">
    <property type="entry name" value="Pyrv/ketoisovalerate_OxRed_cat"/>
</dbReference>
<dbReference type="InterPro" id="IPR009014">
    <property type="entry name" value="Transketo_C/PFOR_II"/>
</dbReference>
<evidence type="ECO:0000259" key="3">
    <source>
        <dbReference type="Pfam" id="PF01558"/>
    </source>
</evidence>
<dbReference type="InterPro" id="IPR029061">
    <property type="entry name" value="THDP-binding"/>
</dbReference>
<dbReference type="Gene3D" id="3.40.920.10">
    <property type="entry name" value="Pyruvate-ferredoxin oxidoreductase, PFOR, domain III"/>
    <property type="match status" value="1"/>
</dbReference>
<dbReference type="InterPro" id="IPR002869">
    <property type="entry name" value="Pyrv_flavodox_OxRed_cen"/>
</dbReference>
<dbReference type="Pfam" id="PF02780">
    <property type="entry name" value="Transketolase_C"/>
    <property type="match status" value="1"/>
</dbReference>
<reference evidence="6 7" key="1">
    <citation type="submission" date="2019-11" db="EMBL/GenBank/DDBJ databases">
        <authorList>
            <person name="Holert J."/>
        </authorList>
    </citation>
    <scope>NUCLEOTIDE SEQUENCE [LARGE SCALE GENOMIC DNA]</scope>
    <source>
        <strain evidence="6">BC5_2</strain>
    </source>
</reference>
<protein>
    <submittedName>
        <fullName evidence="6">2-oxoglutarate oxidoreductase subunit KorA</fullName>
        <ecNumber evidence="6">1.2.7.3</ecNumber>
    </submittedName>
</protein>
<accession>A0A5S9QPJ3</accession>
<feature type="domain" description="Pyruvate flavodoxin/ferredoxin oxidoreductase pyrimidine binding" evidence="4">
    <location>
        <begin position="214"/>
        <end position="447"/>
    </location>
</feature>
<evidence type="ECO:0000313" key="6">
    <source>
        <dbReference type="EMBL" id="CAA0119878.1"/>
    </source>
</evidence>
<sequence>MTKSSVSIAIAGYGGTGVITTGQLLLKAASNAGYFGLAQRSFGPQIRGGESLSLLRLANHPVQNPDDSLDLLVLLDCEHVARFRQEVILTPNTCVIIGHAEGAHTAPDFVTDSGATVIWMPLDEIAEQTAAGGENIVTAGLIASLLELPENDFIDVVATHFRNKPELGDKAKGWTQSGLDAADDCRRAVYIQLAENSPEKPSWLTNGSGAAAFGALKAGIRFVAAYPITPASGVLEWLAPNIEKIGGRLIQAEDELASISMIIGSSFGGVPSMTATSGPGLALMAESIGLAVASETPLLVFNVMRGGPSTGIPTKSEQSDLNIALHGLHGDAPHIVTAALSIADSAFTAGWSVWLAENLQTPVIALSDQSMAQSDAAITQPSLWHKEAKRLTAAASDEPYDRYALTESGISPMAIPGEDELMYTGDGLEHNAHGTPSAAAEHHQQQLDKRANKLTEFDYGDHWADISGEGSTAIICWGSISSAATEACKRLNESGTPCRVISLRLLAPLQTQALDHALAGVTRLLVVEQSHGAQFIAWIRSKMVFQCELHSLAIPGPLPIRPGMITDAIHHWDNVNTELPHAVNS</sequence>
<dbReference type="InterPro" id="IPR022367">
    <property type="entry name" value="2-oxoacid/accept_OxRdtase_asu"/>
</dbReference>